<dbReference type="AlphaFoldDB" id="A0A9P1GK59"/>
<comment type="caution">
    <text evidence="1">The sequence shown here is derived from an EMBL/GenBank/DDBJ whole genome shotgun (WGS) entry which is preliminary data.</text>
</comment>
<dbReference type="Proteomes" id="UP001152797">
    <property type="component" value="Unassembled WGS sequence"/>
</dbReference>
<name>A0A9P1GK59_9DINO</name>
<dbReference type="EMBL" id="CAMXCT020006610">
    <property type="protein sequence ID" value="CAL1170276.1"/>
    <property type="molecule type" value="Genomic_DNA"/>
</dbReference>
<reference evidence="2" key="2">
    <citation type="submission" date="2024-04" db="EMBL/GenBank/DDBJ databases">
        <authorList>
            <person name="Chen Y."/>
            <person name="Shah S."/>
            <person name="Dougan E. K."/>
            <person name="Thang M."/>
            <person name="Chan C."/>
        </authorList>
    </citation>
    <scope>NUCLEOTIDE SEQUENCE [LARGE SCALE GENOMIC DNA]</scope>
</reference>
<evidence type="ECO:0000313" key="4">
    <source>
        <dbReference type="Proteomes" id="UP001152797"/>
    </source>
</evidence>
<reference evidence="1" key="1">
    <citation type="submission" date="2022-10" db="EMBL/GenBank/DDBJ databases">
        <authorList>
            <person name="Chen Y."/>
            <person name="Dougan E. K."/>
            <person name="Chan C."/>
            <person name="Rhodes N."/>
            <person name="Thang M."/>
        </authorList>
    </citation>
    <scope>NUCLEOTIDE SEQUENCE</scope>
</reference>
<evidence type="ECO:0000313" key="3">
    <source>
        <dbReference type="EMBL" id="CAL4804213.1"/>
    </source>
</evidence>
<dbReference type="OrthoDB" id="443054at2759"/>
<evidence type="ECO:0000313" key="2">
    <source>
        <dbReference type="EMBL" id="CAL1170276.1"/>
    </source>
</evidence>
<dbReference type="EMBL" id="CAMXCT030006610">
    <property type="protein sequence ID" value="CAL4804213.1"/>
    <property type="molecule type" value="Genomic_DNA"/>
</dbReference>
<proteinExistence type="predicted"/>
<dbReference type="EMBL" id="CAMXCT010006610">
    <property type="protein sequence ID" value="CAI4016901.1"/>
    <property type="molecule type" value="Genomic_DNA"/>
</dbReference>
<gene>
    <name evidence="1" type="ORF">C1SCF055_LOCUS41592</name>
</gene>
<accession>A0A9P1GK59</accession>
<protein>
    <submittedName>
        <fullName evidence="3">Chaperone protein DnaJ</fullName>
    </submittedName>
</protein>
<organism evidence="1">
    <name type="scientific">Cladocopium goreaui</name>
    <dbReference type="NCBI Taxonomy" id="2562237"/>
    <lineage>
        <taxon>Eukaryota</taxon>
        <taxon>Sar</taxon>
        <taxon>Alveolata</taxon>
        <taxon>Dinophyceae</taxon>
        <taxon>Suessiales</taxon>
        <taxon>Symbiodiniaceae</taxon>
        <taxon>Cladocopium</taxon>
    </lineage>
</organism>
<evidence type="ECO:0000313" key="1">
    <source>
        <dbReference type="EMBL" id="CAI4016901.1"/>
    </source>
</evidence>
<keyword evidence="4" id="KW-1185">Reference proteome</keyword>
<sequence length="1109" mass="118001">MGASCLQENSEESTSAQIQLLAALWAAPGGGRSRGETRVVGKGDQDKNDIPPFELLHSAEKVLELGGDDPDDTVLVQRSAAARILANKALEGAQKMEGGMIEAGFTLPDVVRFLLLPGAAGRDVQLATSCLKLFEGRSLKEQREVLHTAKGRNSSNTAAAAGTALLKTLSGGVAPTEHVAAPDVHVDSVREVADCGVRLPAAAALLRRMAPSASPLKLAEALLVMAARAGPGQADDIVAISETLASKEAFQNFPIQLILDIVLASSKDDNLQVLVRPAAAVAATVLTQWPFEEMVKLLLSLARRHALLKEEVDDRLRSAAEKCFTSEQFQLLGPNDLAGMVLATLGHGWSRLHEVAGQELLRRLPHFPAKELLMVSPVLFQKHAAQLIGAWPKVLAGGAPKDPKAADGLLPDQLVQLARLVGDQSESEAPDAKQKLMEDLCERLLPKVTELSANGRAQLSQLCKTEGSLPVLGYIRSATAVTGDVVKGAGNLTKGGKVGIYATLLQVLNPGLGDLTLLMECCGEANGLADKASYLVNTNQYTSHIEENVKKDFVGEGKCAAPGPLKTLLQQGQEECSYFYSFKNKDYKEYSFSAYCVPNDVISNFADTKGLPMGYTGVNQILNRNAGELVYAAEGYLGFCYDGMKTVNEANNSFKLFKPTYVDIFGQKFDTGYMENVGFPGLGRLNIMDMMQRSVPAPFLGTLFVYKNNFWSKSQSALNITHFDMKQWAAKKAASQPAAPNTAEYQKEMGQEVGKVADDLAPFQNKNLSPEQQAALTQLMSNKESAALAKNIYAKIEADKKKAAETKAKLDGFIGMMGYTKVTKNHQPTYDVAPPGNNLIEPISDLNMAALLKKKSAPPPTGIDALPKAAAAALPKAAAAALAGATNPAAHPLLQKLMAGGAKGAGATNPAAHPLLQKLMAGGAKGAEAGGGEAAKKDETITFNGFKVPVNKVPAKLRVGDGEVAKKDETITFNGFKVDVKSAEDLRAERAKLKEELKAADGAKDAPVVAAMAGSAPAPVAAPATAPVPHPLLHDMAKDEGNSALKDHPRLKHLLEAFKAKQEGQEKHNKAMDLQDLLKQADATSPVSAKHPRLKALVEEAEHMKETVV</sequence>